<keyword evidence="3" id="KW-1185">Reference proteome</keyword>
<protein>
    <recommendedName>
        <fullName evidence="1">DUF4283 domain-containing protein</fullName>
    </recommendedName>
</protein>
<name>A0AAQ3L5R2_9LILI</name>
<proteinExistence type="predicted"/>
<dbReference type="InterPro" id="IPR025558">
    <property type="entry name" value="DUF4283"/>
</dbReference>
<sequence>MCRASLARRTLHFMGRSDLALVEEVLRDTDDPQVMDTTGLLGVLHINGCYVERSSGSPKSWSSLFSMPAVDTTSSLKFEKPNMLDGKFVVEVSNEELDDGAEHWKFAMVGHFIGAKPYFLTVKAKVFSMWQPKGEFEAFSLSSGFLIFKLTKEEDMLVALEGG</sequence>
<evidence type="ECO:0000259" key="1">
    <source>
        <dbReference type="Pfam" id="PF14111"/>
    </source>
</evidence>
<accession>A0AAQ3L5R2</accession>
<dbReference type="Pfam" id="PF14111">
    <property type="entry name" value="DUF4283"/>
    <property type="match status" value="1"/>
</dbReference>
<dbReference type="AlphaFoldDB" id="A0AAQ3L5R2"/>
<gene>
    <name evidence="2" type="ORF">Cni_G29300</name>
</gene>
<reference evidence="2 3" key="1">
    <citation type="submission" date="2023-10" db="EMBL/GenBank/DDBJ databases">
        <title>Chromosome-scale genome assembly provides insights into flower coloration mechanisms of Canna indica.</title>
        <authorList>
            <person name="Li C."/>
        </authorList>
    </citation>
    <scope>NUCLEOTIDE SEQUENCE [LARGE SCALE GENOMIC DNA]</scope>
    <source>
        <tissue evidence="2">Flower</tissue>
    </source>
</reference>
<evidence type="ECO:0000313" key="3">
    <source>
        <dbReference type="Proteomes" id="UP001327560"/>
    </source>
</evidence>
<dbReference type="Proteomes" id="UP001327560">
    <property type="component" value="Chromosome 9"/>
</dbReference>
<evidence type="ECO:0000313" key="2">
    <source>
        <dbReference type="EMBL" id="WOL20495.1"/>
    </source>
</evidence>
<dbReference type="EMBL" id="CP136898">
    <property type="protein sequence ID" value="WOL20495.1"/>
    <property type="molecule type" value="Genomic_DNA"/>
</dbReference>
<feature type="domain" description="DUF4283" evidence="1">
    <location>
        <begin position="101"/>
        <end position="163"/>
    </location>
</feature>
<organism evidence="2 3">
    <name type="scientific">Canna indica</name>
    <name type="common">Indian-shot</name>
    <dbReference type="NCBI Taxonomy" id="4628"/>
    <lineage>
        <taxon>Eukaryota</taxon>
        <taxon>Viridiplantae</taxon>
        <taxon>Streptophyta</taxon>
        <taxon>Embryophyta</taxon>
        <taxon>Tracheophyta</taxon>
        <taxon>Spermatophyta</taxon>
        <taxon>Magnoliopsida</taxon>
        <taxon>Liliopsida</taxon>
        <taxon>Zingiberales</taxon>
        <taxon>Cannaceae</taxon>
        <taxon>Canna</taxon>
    </lineage>
</organism>